<comment type="caution">
    <text evidence="6">The sequence shown here is derived from an EMBL/GenBank/DDBJ whole genome shotgun (WGS) entry which is preliminary data.</text>
</comment>
<dbReference type="PANTHER" id="PTHR21600:SF44">
    <property type="entry name" value="RIBOSOMAL LARGE SUBUNIT PSEUDOURIDINE SYNTHASE D"/>
    <property type="match status" value="1"/>
</dbReference>
<dbReference type="Proteomes" id="UP001314796">
    <property type="component" value="Unassembled WGS sequence"/>
</dbReference>
<reference evidence="6 7" key="1">
    <citation type="submission" date="2021-01" db="EMBL/GenBank/DDBJ databases">
        <title>Genomic Encyclopedia of Type Strains, Phase IV (KMG-IV): sequencing the most valuable type-strain genomes for metagenomic binning, comparative biology and taxonomic classification.</title>
        <authorList>
            <person name="Goeker M."/>
        </authorList>
    </citation>
    <scope>NUCLEOTIDE SEQUENCE [LARGE SCALE GENOMIC DNA]</scope>
    <source>
        <strain evidence="6 7">DSM 25890</strain>
    </source>
</reference>
<evidence type="ECO:0000256" key="3">
    <source>
        <dbReference type="ARBA" id="ARBA00023235"/>
    </source>
</evidence>
<dbReference type="InterPro" id="IPR006145">
    <property type="entry name" value="PsdUridine_synth_RsuA/RluA"/>
</dbReference>
<dbReference type="SUPFAM" id="SSF55120">
    <property type="entry name" value="Pseudouridine synthase"/>
    <property type="match status" value="1"/>
</dbReference>
<comment type="similarity">
    <text evidence="2 4">Belongs to the pseudouridine synthase RluA family.</text>
</comment>
<dbReference type="PROSITE" id="PS01129">
    <property type="entry name" value="PSI_RLU"/>
    <property type="match status" value="1"/>
</dbReference>
<dbReference type="RefSeq" id="WP_204401521.1">
    <property type="nucleotide sequence ID" value="NZ_JAFBEE010000007.1"/>
</dbReference>
<organism evidence="6 7">
    <name type="scientific">Alkaliphilus hydrothermalis</name>
    <dbReference type="NCBI Taxonomy" id="1482730"/>
    <lineage>
        <taxon>Bacteria</taxon>
        <taxon>Bacillati</taxon>
        <taxon>Bacillota</taxon>
        <taxon>Clostridia</taxon>
        <taxon>Peptostreptococcales</taxon>
        <taxon>Natronincolaceae</taxon>
        <taxon>Alkaliphilus</taxon>
    </lineage>
</organism>
<dbReference type="NCBIfam" id="TIGR00005">
    <property type="entry name" value="rluA_subfam"/>
    <property type="match status" value="1"/>
</dbReference>
<comment type="function">
    <text evidence="4">Responsible for synthesis of pseudouridine from uracil.</text>
</comment>
<dbReference type="GO" id="GO:0160140">
    <property type="term" value="F:23S rRNA pseudouridine(1911/1915/1917) synthase activity"/>
    <property type="evidence" value="ECO:0007669"/>
    <property type="project" value="UniProtKB-EC"/>
</dbReference>
<dbReference type="InterPro" id="IPR006225">
    <property type="entry name" value="PsdUridine_synth_RluC/D"/>
</dbReference>
<dbReference type="Gene3D" id="3.30.2350.10">
    <property type="entry name" value="Pseudouridine synthase"/>
    <property type="match status" value="1"/>
</dbReference>
<proteinExistence type="inferred from homology"/>
<dbReference type="Pfam" id="PF00849">
    <property type="entry name" value="PseudoU_synth_2"/>
    <property type="match status" value="1"/>
</dbReference>
<dbReference type="InterPro" id="IPR020103">
    <property type="entry name" value="PsdUridine_synth_cat_dom_sf"/>
</dbReference>
<sequence length="311" mass="36082">MLISDQQTEQMMVYQVEAEDHFKTIKQVLKTRLDFSSRLLTKLKKDKSVFLNDEYVKYHEEVKEGDYIKILMEEEPNQFTPQDIPFHVIYEDVDVIVINKQPGIVSHPTKSHPIYTIANAASYYLQKKGFEYRIRFVNRLDMDTSGLLVIAKNPYAHHVLSEQMQADLVEKRYITFVEGIVEADAGTIDAPIHRPTEDSIKRVVDEAGQASITRYKVLERYENATMLEVELLTGRTHQIRVHMNHLGHSIIGDTLYGNPDGKLIGRQALHAAYLKFYQPRFKNEIVVKAPLPDDLAELRERLKKEKVEDKR</sequence>
<evidence type="ECO:0000256" key="1">
    <source>
        <dbReference type="ARBA" id="ARBA00000073"/>
    </source>
</evidence>
<evidence type="ECO:0000313" key="7">
    <source>
        <dbReference type="Proteomes" id="UP001314796"/>
    </source>
</evidence>
<dbReference type="CDD" id="cd02869">
    <property type="entry name" value="PseudoU_synth_RluA_like"/>
    <property type="match status" value="1"/>
</dbReference>
<dbReference type="PANTHER" id="PTHR21600">
    <property type="entry name" value="MITOCHONDRIAL RNA PSEUDOURIDINE SYNTHASE"/>
    <property type="match status" value="1"/>
</dbReference>
<keyword evidence="7" id="KW-1185">Reference proteome</keyword>
<dbReference type="InterPro" id="IPR050188">
    <property type="entry name" value="RluA_PseudoU_synthase"/>
</dbReference>
<dbReference type="EMBL" id="JAFBEE010000007">
    <property type="protein sequence ID" value="MBM7614884.1"/>
    <property type="molecule type" value="Genomic_DNA"/>
</dbReference>
<protein>
    <recommendedName>
        <fullName evidence="4">Pseudouridine synthase</fullName>
        <ecNumber evidence="4">5.4.99.-</ecNumber>
    </recommendedName>
</protein>
<feature type="domain" description="Pseudouridine synthase RsuA/RluA-like" evidence="5">
    <location>
        <begin position="94"/>
        <end position="245"/>
    </location>
</feature>
<accession>A0ABS2NPQ6</accession>
<gene>
    <name evidence="6" type="ORF">JOC73_001403</name>
</gene>
<evidence type="ECO:0000256" key="2">
    <source>
        <dbReference type="ARBA" id="ARBA00010876"/>
    </source>
</evidence>
<dbReference type="InterPro" id="IPR006224">
    <property type="entry name" value="PsdUridine_synth_RluA-like_CS"/>
</dbReference>
<evidence type="ECO:0000313" key="6">
    <source>
        <dbReference type="EMBL" id="MBM7614884.1"/>
    </source>
</evidence>
<dbReference type="EC" id="5.4.99.-" evidence="4"/>
<keyword evidence="3 4" id="KW-0413">Isomerase</keyword>
<evidence type="ECO:0000259" key="5">
    <source>
        <dbReference type="Pfam" id="PF00849"/>
    </source>
</evidence>
<comment type="catalytic activity">
    <reaction evidence="1 4">
        <text>a uridine in RNA = a pseudouridine in RNA</text>
        <dbReference type="Rhea" id="RHEA:48348"/>
        <dbReference type="Rhea" id="RHEA-COMP:12068"/>
        <dbReference type="Rhea" id="RHEA-COMP:12069"/>
        <dbReference type="ChEBI" id="CHEBI:65314"/>
        <dbReference type="ChEBI" id="CHEBI:65315"/>
    </reaction>
</comment>
<evidence type="ECO:0000256" key="4">
    <source>
        <dbReference type="RuleBase" id="RU362028"/>
    </source>
</evidence>
<name>A0ABS2NPQ6_9FIRM</name>